<name>A0AC34G0Z4_9BILA</name>
<proteinExistence type="predicted"/>
<organism evidence="1 2">
    <name type="scientific">Panagrolaimus sp. ES5</name>
    <dbReference type="NCBI Taxonomy" id="591445"/>
    <lineage>
        <taxon>Eukaryota</taxon>
        <taxon>Metazoa</taxon>
        <taxon>Ecdysozoa</taxon>
        <taxon>Nematoda</taxon>
        <taxon>Chromadorea</taxon>
        <taxon>Rhabditida</taxon>
        <taxon>Tylenchina</taxon>
        <taxon>Panagrolaimomorpha</taxon>
        <taxon>Panagrolaimoidea</taxon>
        <taxon>Panagrolaimidae</taxon>
        <taxon>Panagrolaimus</taxon>
    </lineage>
</organism>
<evidence type="ECO:0000313" key="1">
    <source>
        <dbReference type="Proteomes" id="UP000887579"/>
    </source>
</evidence>
<sequence length="505" mass="57426">SNPLLFEVRKMIIDMISKIGLQALGEFYFNDNQTSEEFLKALNNGEDLKPFIVENDLKVHCYDEENILSSEEFDKLENSEVNQLMLAFFKVIHGVRQKFIKAPFTLTEKQRNNVTIIPTRAFVLWQQAIPECQSLSALALFITSFDSSVQWTSIKNTQKCPVCRKKTQAEDSVICDHCGNQYHMQCTPDEIESRVAWLCKACNRKVAPPKKRKPPSRYQEELDEEEEKKAPSLIEENNSDEEADEEDEEEVTEEDLEKIVKFCCYMCTKRDGGMLTIYRCNACAGCWREHNCGICSSCCADPKKKCIKRRCILEKNDPYADIAPVKLERKSSVSSKENTPVKTKRPYKKRGRKPKAEGAKFAKLSSSLSNYGRSPNASRKAKEALEGSRPYYVETESSESSIEEPPKLTSVLTSKEDTTAVKTTRPYKKRGRKPKVVPVLSPAVSVKQIRKCSGCEKNARKNSEFCSNKCWFKKETGHITATKLVLDSHLRSGKQSSLPLAKNKK</sequence>
<dbReference type="WBParaSite" id="ES5_v2.g23374.t1">
    <property type="protein sequence ID" value="ES5_v2.g23374.t1"/>
    <property type="gene ID" value="ES5_v2.g23374"/>
</dbReference>
<accession>A0AC34G0Z4</accession>
<dbReference type="Proteomes" id="UP000887579">
    <property type="component" value="Unplaced"/>
</dbReference>
<reference evidence="2" key="1">
    <citation type="submission" date="2022-11" db="UniProtKB">
        <authorList>
            <consortium name="WormBaseParasite"/>
        </authorList>
    </citation>
    <scope>IDENTIFICATION</scope>
</reference>
<protein>
    <submittedName>
        <fullName evidence="2">Uncharacterized protein</fullName>
    </submittedName>
</protein>
<evidence type="ECO:0000313" key="2">
    <source>
        <dbReference type="WBParaSite" id="ES5_v2.g23374.t1"/>
    </source>
</evidence>